<dbReference type="Pfam" id="PF00926">
    <property type="entry name" value="DHBP_synthase"/>
    <property type="match status" value="1"/>
</dbReference>
<feature type="compositionally biased region" description="Basic and acidic residues" evidence="1">
    <location>
        <begin position="68"/>
        <end position="87"/>
    </location>
</feature>
<feature type="compositionally biased region" description="Low complexity" evidence="1">
    <location>
        <begin position="309"/>
        <end position="328"/>
    </location>
</feature>
<proteinExistence type="predicted"/>
<comment type="caution">
    <text evidence="2">The sequence shown here is derived from an EMBL/GenBank/DDBJ whole genome shotgun (WGS) entry which is preliminary data.</text>
</comment>
<evidence type="ECO:0000313" key="3">
    <source>
        <dbReference type="Proteomes" id="UP001189429"/>
    </source>
</evidence>
<organism evidence="2 3">
    <name type="scientific">Prorocentrum cordatum</name>
    <dbReference type="NCBI Taxonomy" id="2364126"/>
    <lineage>
        <taxon>Eukaryota</taxon>
        <taxon>Sar</taxon>
        <taxon>Alveolata</taxon>
        <taxon>Dinophyceae</taxon>
        <taxon>Prorocentrales</taxon>
        <taxon>Prorocentraceae</taxon>
        <taxon>Prorocentrum</taxon>
    </lineage>
</organism>
<sequence>ESRSTKSKPLFARPRRGSRRGDSGRDQNREGKRERGGGRGLGDEGTRAQAAAEDSQAVEHSQVGEDCGNEREESEVKNSEPEGKPEDAQAQILFEGAQAQVSVEGGEPEDKAERGELQDKPPAEQLGNSDPELFGNARSELLEGRRVENRRFESGQVQNSQLEEMGVEIGRLEDAQPDVVESVLQLAQHQLAEIDGASEPASGRAGARSWRGHTESTYDLCRLSGVTKVGILAEMMHDDGTMYRRDDSLEFSRKHGIPIITVPQLAAHIAAPATASKDHSLATREAAAAEAAEAAALEVAEATPLGPVPSSSSRAGSPGRSSAPRAKL</sequence>
<evidence type="ECO:0000313" key="2">
    <source>
        <dbReference type="EMBL" id="CAK0881946.1"/>
    </source>
</evidence>
<dbReference type="InterPro" id="IPR017945">
    <property type="entry name" value="DHBP_synth_RibB-like_a/b_dom"/>
</dbReference>
<feature type="compositionally biased region" description="Basic and acidic residues" evidence="1">
    <location>
        <begin position="108"/>
        <end position="122"/>
    </location>
</feature>
<evidence type="ECO:0008006" key="4">
    <source>
        <dbReference type="Google" id="ProtNLM"/>
    </source>
</evidence>
<feature type="non-terminal residue" evidence="2">
    <location>
        <position position="1"/>
    </location>
</feature>
<dbReference type="InterPro" id="IPR000422">
    <property type="entry name" value="DHBP_synthase_RibB"/>
</dbReference>
<gene>
    <name evidence="2" type="ORF">PCOR1329_LOCUS64632</name>
</gene>
<dbReference type="EMBL" id="CAUYUJ010018248">
    <property type="protein sequence ID" value="CAK0881946.1"/>
    <property type="molecule type" value="Genomic_DNA"/>
</dbReference>
<protein>
    <recommendedName>
        <fullName evidence="4">3,4-dihydroxy-2-butanone 4-phosphate synthase</fullName>
    </recommendedName>
</protein>
<feature type="region of interest" description="Disordered" evidence="1">
    <location>
        <begin position="300"/>
        <end position="328"/>
    </location>
</feature>
<feature type="compositionally biased region" description="Basic and acidic residues" evidence="1">
    <location>
        <begin position="19"/>
        <end position="46"/>
    </location>
</feature>
<accession>A0ABN9WB60</accession>
<dbReference type="Proteomes" id="UP001189429">
    <property type="component" value="Unassembled WGS sequence"/>
</dbReference>
<name>A0ABN9WB60_9DINO</name>
<feature type="region of interest" description="Disordered" evidence="1">
    <location>
        <begin position="1"/>
        <end position="134"/>
    </location>
</feature>
<dbReference type="Gene3D" id="3.90.870.10">
    <property type="entry name" value="DHBP synthase"/>
    <property type="match status" value="1"/>
</dbReference>
<keyword evidence="3" id="KW-1185">Reference proteome</keyword>
<evidence type="ECO:0000256" key="1">
    <source>
        <dbReference type="SAM" id="MobiDB-lite"/>
    </source>
</evidence>
<dbReference type="SUPFAM" id="SSF55821">
    <property type="entry name" value="YrdC/RibB"/>
    <property type="match status" value="1"/>
</dbReference>
<reference evidence="2" key="1">
    <citation type="submission" date="2023-10" db="EMBL/GenBank/DDBJ databases">
        <authorList>
            <person name="Chen Y."/>
            <person name="Shah S."/>
            <person name="Dougan E. K."/>
            <person name="Thang M."/>
            <person name="Chan C."/>
        </authorList>
    </citation>
    <scope>NUCLEOTIDE SEQUENCE [LARGE SCALE GENOMIC DNA]</scope>
</reference>